<sequence>MTTAKPTLFLLKNTYMKSNYTGLKKYCLLLLVLFSSFGFGKNIWKGSSSTDWNNASHWSLKRVPLSTDAVEVPVLSGKSAFYPTIVGANRFFVFGGKKQKIVAGKVVSPIFAGSTVSVPFTTAGTFDNGNVFTAPLSDSAGSFASPTNIGSLTQTTAGTISGTIPAGTSSGTGYRIRVVSNAPSIVGSDNGANLTINNTPAPTGQTSQNFCSNPIPTVNNLSATGTAVKWYAASTGGKALGTSTALTNGTKYYASQTLNGFESISRLEVTAYITNTISNVTASDACELTKQSIVTVTGLAANLPVGEYQVKYKIYNSNPELSAIMTVNTAGTGVFTADVSKVGYEATATLNVTQIANIDGSCPLAMSIQSNSFRVVGVRKPSVQAGYYQCDRKWVAQWTPVNYANGYVLEVSTSGDFSQNVTSYTITGQGSQNYTINNLAFGGTYYYRVRAESNLCGFSPYSDTIKFVIVGNNSSTPGKINGSSVICPNIPYQFSVAGSYPTSGEWSVFNETGSATITPTGIVTGKNSGTVKIVFTTYNGTCGTSTSFPLTISAGGAAVSPASATPTVCNNALIIPITHDTTGATGIGAATGLPAGVSASWAGNKITISGTPTESGTFNYSIPLTGGCGTVYATGTITVTSPSSAGSPSASPKVCANTEMPTVSIATTGATGIGAATGLPAGVSASWAGNTITISGTPTESGTFNYSIPLTGGCGNVSAKGTIYVNLTSVFDGANWSNGIPSDNGLAAEIASDYSTSNGSFTACSCTVNPGKTLTISPNTFVKIENGIVNNGTIIVESDGNLIQVNDNAVNQGNIVVKRAFNFSTERKQYNYVSSPVAGGNLRDIYPGLPQAVYHSEATNMFYTSSGANIQGRALAIKEPSTGVVSDPTVTASFVGVPFNGILKYPLSYTTTNPAVSHGYNLVGNPYPSNLDIEALYDDNDVKIDPTFSFWDNRGNTVFVQQGSAYNGVSYAKYNAVSGTGVGAGTSTAYSPTRTPNQFVKVGAGFMVRAKSTANGATLDFKNAYRSDNNTGPGFFGKSSDKDRYWVKINTPGGIELMTAVVYFPNGNNGFSLDDSVTSNSSDDIYTFAAQTAVAINGRAPFSQSDRVMVGVNSFTSGNYTISLGDQEGVFASGQNVYLKDHLTGIVTNLSEGSYTFSITAGQSTGRFELMYEPGAVLAAEGAVKDELMVYKDGQDFVVAAKASKITGLEVYDLLGRMIYKDAPQKTKATIDSSVMTTGVYIFRIDQGGKVTTRKVIK</sequence>
<dbReference type="SUPFAM" id="SSF49265">
    <property type="entry name" value="Fibronectin type III"/>
    <property type="match status" value="1"/>
</dbReference>
<dbReference type="InterPro" id="IPR026444">
    <property type="entry name" value="Secre_tail"/>
</dbReference>
<keyword evidence="1" id="KW-0732">Signal</keyword>
<dbReference type="Proteomes" id="UP000035900">
    <property type="component" value="Unassembled WGS sequence"/>
</dbReference>
<dbReference type="STRING" id="1304281.ACM44_08020"/>
<proteinExistence type="predicted"/>
<comment type="caution">
    <text evidence="3">The sequence shown here is derived from an EMBL/GenBank/DDBJ whole genome shotgun (WGS) entry which is preliminary data.</text>
</comment>
<protein>
    <recommendedName>
        <fullName evidence="2">Secretion system C-terminal sorting domain-containing protein</fullName>
    </recommendedName>
</protein>
<feature type="domain" description="Secretion system C-terminal sorting" evidence="2">
    <location>
        <begin position="1205"/>
        <end position="1257"/>
    </location>
</feature>
<evidence type="ECO:0000313" key="3">
    <source>
        <dbReference type="EMBL" id="KMQ71119.1"/>
    </source>
</evidence>
<organism evidence="3 4">
    <name type="scientific">Chryseobacterium koreense CCUG 49689</name>
    <dbReference type="NCBI Taxonomy" id="1304281"/>
    <lineage>
        <taxon>Bacteria</taxon>
        <taxon>Pseudomonadati</taxon>
        <taxon>Bacteroidota</taxon>
        <taxon>Flavobacteriia</taxon>
        <taxon>Flavobacteriales</taxon>
        <taxon>Weeksellaceae</taxon>
        <taxon>Chryseobacterium group</taxon>
        <taxon>Chryseobacterium</taxon>
    </lineage>
</organism>
<dbReference type="Pfam" id="PF18962">
    <property type="entry name" value="Por_Secre_tail"/>
    <property type="match status" value="1"/>
</dbReference>
<dbReference type="InterPro" id="IPR013783">
    <property type="entry name" value="Ig-like_fold"/>
</dbReference>
<dbReference type="NCBIfam" id="TIGR04183">
    <property type="entry name" value="Por_Secre_tail"/>
    <property type="match status" value="1"/>
</dbReference>
<gene>
    <name evidence="3" type="ORF">ACM44_08020</name>
</gene>
<dbReference type="CDD" id="cd00063">
    <property type="entry name" value="FN3"/>
    <property type="match status" value="1"/>
</dbReference>
<dbReference type="InterPro" id="IPR003961">
    <property type="entry name" value="FN3_dom"/>
</dbReference>
<dbReference type="InterPro" id="IPR036116">
    <property type="entry name" value="FN3_sf"/>
</dbReference>
<evidence type="ECO:0000259" key="2">
    <source>
        <dbReference type="Pfam" id="PF18962"/>
    </source>
</evidence>
<accession>A0A0J7IZA1</accession>
<dbReference type="Gene3D" id="2.60.40.10">
    <property type="entry name" value="Immunoglobulins"/>
    <property type="match status" value="3"/>
</dbReference>
<name>A0A0J7IZA1_9FLAO</name>
<keyword evidence="4" id="KW-1185">Reference proteome</keyword>
<dbReference type="AlphaFoldDB" id="A0A0J7IZA1"/>
<reference evidence="3 4" key="1">
    <citation type="journal article" date="2004" name="Int. J. Syst. Evol. Microbiol.">
        <title>Kaistella koreensis gen. nov., sp. nov., a novel member of the Chryseobacterium-Bergeyella-Riemerella branch.</title>
        <authorList>
            <person name="Kim M.K."/>
            <person name="Im W.T."/>
            <person name="Shin Y.K."/>
            <person name="Lim J.H."/>
            <person name="Kim S.H."/>
            <person name="Lee B.C."/>
            <person name="Park M.Y."/>
            <person name="Lee K.Y."/>
            <person name="Lee S.T."/>
        </authorList>
    </citation>
    <scope>NUCLEOTIDE SEQUENCE [LARGE SCALE GENOMIC DNA]</scope>
    <source>
        <strain evidence="3 4">CCUG 49689</strain>
    </source>
</reference>
<dbReference type="EMBL" id="LFNG01000010">
    <property type="protein sequence ID" value="KMQ71119.1"/>
    <property type="molecule type" value="Genomic_DNA"/>
</dbReference>
<dbReference type="PATRIC" id="fig|1304281.5.peg.1723"/>
<evidence type="ECO:0000313" key="4">
    <source>
        <dbReference type="Proteomes" id="UP000035900"/>
    </source>
</evidence>
<evidence type="ECO:0000256" key="1">
    <source>
        <dbReference type="ARBA" id="ARBA00022729"/>
    </source>
</evidence>